<evidence type="ECO:0000313" key="1">
    <source>
        <dbReference type="EMBL" id="KAH7665614.1"/>
    </source>
</evidence>
<proteinExistence type="predicted"/>
<dbReference type="Proteomes" id="UP000827976">
    <property type="component" value="Chromosome 13"/>
</dbReference>
<sequence>MDTTDLQCISLPRHQRRRSRGSTGYLGIRRRLSGRYAAEIKNPHTRNRHWLGTFDTPEEAALAYDMSSITFSGIDRAYTNFSYMFPTMPSSSPSLPSPPPPPLPPSISSPSEEKEYYFEYDFEINNHDDDWISITTILQSFCQSNAFSSSFIQ</sequence>
<reference evidence="2" key="1">
    <citation type="journal article" date="2022" name="Nat. Commun.">
        <title>Chromosome evolution and the genetic basis of agronomically important traits in greater yam.</title>
        <authorList>
            <person name="Bredeson J.V."/>
            <person name="Lyons J.B."/>
            <person name="Oniyinde I.O."/>
            <person name="Okereke N.R."/>
            <person name="Kolade O."/>
            <person name="Nnabue I."/>
            <person name="Nwadili C.O."/>
            <person name="Hribova E."/>
            <person name="Parker M."/>
            <person name="Nwogha J."/>
            <person name="Shu S."/>
            <person name="Carlson J."/>
            <person name="Kariba R."/>
            <person name="Muthemba S."/>
            <person name="Knop K."/>
            <person name="Barton G.J."/>
            <person name="Sherwood A.V."/>
            <person name="Lopez-Montes A."/>
            <person name="Asiedu R."/>
            <person name="Jamnadass R."/>
            <person name="Muchugi A."/>
            <person name="Goodstein D."/>
            <person name="Egesi C.N."/>
            <person name="Featherston J."/>
            <person name="Asfaw A."/>
            <person name="Simpson G.G."/>
            <person name="Dolezel J."/>
            <person name="Hendre P.S."/>
            <person name="Van Deynze A."/>
            <person name="Kumar P.L."/>
            <person name="Obidiegwu J.E."/>
            <person name="Bhattacharjee R."/>
            <person name="Rokhsar D.S."/>
        </authorList>
    </citation>
    <scope>NUCLEOTIDE SEQUENCE [LARGE SCALE GENOMIC DNA]</scope>
    <source>
        <strain evidence="2">cv. TDa95/00328</strain>
    </source>
</reference>
<dbReference type="EMBL" id="CM037023">
    <property type="protein sequence ID" value="KAH7665614.1"/>
    <property type="molecule type" value="Genomic_DNA"/>
</dbReference>
<accession>A0ACB7UXQ4</accession>
<evidence type="ECO:0000313" key="2">
    <source>
        <dbReference type="Proteomes" id="UP000827976"/>
    </source>
</evidence>
<gene>
    <name evidence="1" type="ORF">IHE45_13G045400</name>
</gene>
<comment type="caution">
    <text evidence="1">The sequence shown here is derived from an EMBL/GenBank/DDBJ whole genome shotgun (WGS) entry which is preliminary data.</text>
</comment>
<organism evidence="1 2">
    <name type="scientific">Dioscorea alata</name>
    <name type="common">Purple yam</name>
    <dbReference type="NCBI Taxonomy" id="55571"/>
    <lineage>
        <taxon>Eukaryota</taxon>
        <taxon>Viridiplantae</taxon>
        <taxon>Streptophyta</taxon>
        <taxon>Embryophyta</taxon>
        <taxon>Tracheophyta</taxon>
        <taxon>Spermatophyta</taxon>
        <taxon>Magnoliopsida</taxon>
        <taxon>Liliopsida</taxon>
        <taxon>Dioscoreales</taxon>
        <taxon>Dioscoreaceae</taxon>
        <taxon>Dioscorea</taxon>
    </lineage>
</organism>
<keyword evidence="2" id="KW-1185">Reference proteome</keyword>
<protein>
    <submittedName>
        <fullName evidence="1">AP2/ERF domain-containing protein</fullName>
    </submittedName>
</protein>
<name>A0ACB7UXQ4_DIOAL</name>